<keyword evidence="2" id="KW-0472">Membrane</keyword>
<evidence type="ECO:0000256" key="2">
    <source>
        <dbReference type="SAM" id="Phobius"/>
    </source>
</evidence>
<evidence type="ECO:0000256" key="1">
    <source>
        <dbReference type="SAM" id="MobiDB-lite"/>
    </source>
</evidence>
<dbReference type="OrthoDB" id="3346544at2759"/>
<feature type="transmembrane region" description="Helical" evidence="2">
    <location>
        <begin position="58"/>
        <end position="76"/>
    </location>
</feature>
<keyword evidence="2" id="KW-1133">Transmembrane helix</keyword>
<dbReference type="Proteomes" id="UP000218811">
    <property type="component" value="Unassembled WGS sequence"/>
</dbReference>
<feature type="transmembrane region" description="Helical" evidence="2">
    <location>
        <begin position="107"/>
        <end position="126"/>
    </location>
</feature>
<dbReference type="OMA" id="LATICME"/>
<feature type="transmembrane region" description="Helical" evidence="2">
    <location>
        <begin position="217"/>
        <end position="241"/>
    </location>
</feature>
<organism evidence="3 4">
    <name type="scientific">Wolfiporia cocos (strain MD-104)</name>
    <name type="common">Brown rot fungus</name>
    <dbReference type="NCBI Taxonomy" id="742152"/>
    <lineage>
        <taxon>Eukaryota</taxon>
        <taxon>Fungi</taxon>
        <taxon>Dikarya</taxon>
        <taxon>Basidiomycota</taxon>
        <taxon>Agaricomycotina</taxon>
        <taxon>Agaricomycetes</taxon>
        <taxon>Polyporales</taxon>
        <taxon>Phaeolaceae</taxon>
        <taxon>Wolfiporia</taxon>
    </lineage>
</organism>
<keyword evidence="4" id="KW-1185">Reference proteome</keyword>
<feature type="transmembrane region" description="Helical" evidence="2">
    <location>
        <begin position="20"/>
        <end position="37"/>
    </location>
</feature>
<sequence>MVHGVSLISANLAAVCLESFLYGLFFLLHGISTYLLVRQAQHKRAVTGTSFPSAIRTPIFIAAQIIFSTVTAHWILSVARLFDAFVTHEGETQPSDVYSNLSLTPEVAKSALLVATVATLDAILIYRLYVIWEYDKRIVVFPILTWIGLVICGAGVCWQFTKYTSKENVYNSPAGWWIVSNCASTFATNIYCSALISWQVWRTGLSGKTYGGERLKIMVAITMESAMLHTAWNAIFFIVYEVRSDLCFTAIDLWSPISGIAFMLVNMHVALGWAQSANRMRLSTTTTAFASWRSTLADRRSFSLHRPSFLQRPPSGPVQRPASVSLSVPRSASFQRRMSLLHDSFYQQVPYIRHQYEASPLSLGVIHVTRQSVNSELALEKGSNEGPEEPNYGQAI</sequence>
<dbReference type="EMBL" id="KB467942">
    <property type="protein sequence ID" value="PCH38040.1"/>
    <property type="molecule type" value="Genomic_DNA"/>
</dbReference>
<name>A0A2H3J709_WOLCO</name>
<feature type="region of interest" description="Disordered" evidence="1">
    <location>
        <begin position="377"/>
        <end position="396"/>
    </location>
</feature>
<evidence type="ECO:0000313" key="3">
    <source>
        <dbReference type="EMBL" id="PCH38040.1"/>
    </source>
</evidence>
<keyword evidence="2" id="KW-0812">Transmembrane</keyword>
<accession>A0A2H3J709</accession>
<feature type="transmembrane region" description="Helical" evidence="2">
    <location>
        <begin position="176"/>
        <end position="196"/>
    </location>
</feature>
<gene>
    <name evidence="3" type="ORF">WOLCODRAFT_96350</name>
</gene>
<reference evidence="3 4" key="1">
    <citation type="journal article" date="2012" name="Science">
        <title>The Paleozoic origin of enzymatic lignin decomposition reconstructed from 31 fungal genomes.</title>
        <authorList>
            <person name="Floudas D."/>
            <person name="Binder M."/>
            <person name="Riley R."/>
            <person name="Barry K."/>
            <person name="Blanchette R.A."/>
            <person name="Henrissat B."/>
            <person name="Martinez A.T."/>
            <person name="Otillar R."/>
            <person name="Spatafora J.W."/>
            <person name="Yadav J.S."/>
            <person name="Aerts A."/>
            <person name="Benoit I."/>
            <person name="Boyd A."/>
            <person name="Carlson A."/>
            <person name="Copeland A."/>
            <person name="Coutinho P.M."/>
            <person name="de Vries R.P."/>
            <person name="Ferreira P."/>
            <person name="Findley K."/>
            <person name="Foster B."/>
            <person name="Gaskell J."/>
            <person name="Glotzer D."/>
            <person name="Gorecki P."/>
            <person name="Heitman J."/>
            <person name="Hesse C."/>
            <person name="Hori C."/>
            <person name="Igarashi K."/>
            <person name="Jurgens J.A."/>
            <person name="Kallen N."/>
            <person name="Kersten P."/>
            <person name="Kohler A."/>
            <person name="Kuees U."/>
            <person name="Kumar T.K.A."/>
            <person name="Kuo A."/>
            <person name="LaButti K."/>
            <person name="Larrondo L.F."/>
            <person name="Lindquist E."/>
            <person name="Ling A."/>
            <person name="Lombard V."/>
            <person name="Lucas S."/>
            <person name="Lundell T."/>
            <person name="Martin R."/>
            <person name="McLaughlin D.J."/>
            <person name="Morgenstern I."/>
            <person name="Morin E."/>
            <person name="Murat C."/>
            <person name="Nagy L.G."/>
            <person name="Nolan M."/>
            <person name="Ohm R.A."/>
            <person name="Patyshakuliyeva A."/>
            <person name="Rokas A."/>
            <person name="Ruiz-Duenas F.J."/>
            <person name="Sabat G."/>
            <person name="Salamov A."/>
            <person name="Samejima M."/>
            <person name="Schmutz J."/>
            <person name="Slot J.C."/>
            <person name="St John F."/>
            <person name="Stenlid J."/>
            <person name="Sun H."/>
            <person name="Sun S."/>
            <person name="Syed K."/>
            <person name="Tsang A."/>
            <person name="Wiebenga A."/>
            <person name="Young D."/>
            <person name="Pisabarro A."/>
            <person name="Eastwood D.C."/>
            <person name="Martin F."/>
            <person name="Cullen D."/>
            <person name="Grigoriev I.V."/>
            <person name="Hibbett D.S."/>
        </authorList>
    </citation>
    <scope>NUCLEOTIDE SEQUENCE [LARGE SCALE GENOMIC DNA]</scope>
    <source>
        <strain evidence="3 4">MD-104</strain>
    </source>
</reference>
<evidence type="ECO:0000313" key="4">
    <source>
        <dbReference type="Proteomes" id="UP000218811"/>
    </source>
</evidence>
<proteinExistence type="predicted"/>
<dbReference type="STRING" id="742152.A0A2H3J709"/>
<protein>
    <submittedName>
        <fullName evidence="3">Uncharacterized protein</fullName>
    </submittedName>
</protein>
<dbReference type="AlphaFoldDB" id="A0A2H3J709"/>
<feature type="transmembrane region" description="Helical" evidence="2">
    <location>
        <begin position="138"/>
        <end position="161"/>
    </location>
</feature>
<feature type="transmembrane region" description="Helical" evidence="2">
    <location>
        <begin position="253"/>
        <end position="274"/>
    </location>
</feature>